<evidence type="ECO:0000256" key="1">
    <source>
        <dbReference type="SAM" id="SignalP"/>
    </source>
</evidence>
<accession>A0A812NRQ1</accession>
<dbReference type="OrthoDB" id="411718at2759"/>
<organism evidence="2 3">
    <name type="scientific">Symbiodinium pilosum</name>
    <name type="common">Dinoflagellate</name>
    <dbReference type="NCBI Taxonomy" id="2952"/>
    <lineage>
        <taxon>Eukaryota</taxon>
        <taxon>Sar</taxon>
        <taxon>Alveolata</taxon>
        <taxon>Dinophyceae</taxon>
        <taxon>Suessiales</taxon>
        <taxon>Symbiodiniaceae</taxon>
        <taxon>Symbiodinium</taxon>
    </lineage>
</organism>
<feature type="chain" id="PRO_5032621847" description="Secreted protein" evidence="1">
    <location>
        <begin position="20"/>
        <end position="160"/>
    </location>
</feature>
<feature type="signal peptide" evidence="1">
    <location>
        <begin position="1"/>
        <end position="19"/>
    </location>
</feature>
<comment type="caution">
    <text evidence="2">The sequence shown here is derived from an EMBL/GenBank/DDBJ whole genome shotgun (WGS) entry which is preliminary data.</text>
</comment>
<name>A0A812NRQ1_SYMPI</name>
<reference evidence="2" key="1">
    <citation type="submission" date="2021-02" db="EMBL/GenBank/DDBJ databases">
        <authorList>
            <person name="Dougan E. K."/>
            <person name="Rhodes N."/>
            <person name="Thang M."/>
            <person name="Chan C."/>
        </authorList>
    </citation>
    <scope>NUCLEOTIDE SEQUENCE</scope>
</reference>
<keyword evidence="1" id="KW-0732">Signal</keyword>
<gene>
    <name evidence="2" type="ORF">SPIL2461_LOCUS7519</name>
</gene>
<protein>
    <recommendedName>
        <fullName evidence="4">Secreted protein</fullName>
    </recommendedName>
</protein>
<sequence>MPRLRGELFIVLFVQFVSAEFPLCLRERIGRESTQQAASWATEHPDGTLLRLSVRSGPKVKQSLLTNKSELRRVATAGFVCIDLAPSRNTERKAQIMHIRIALQHRKEAHSAIFGFRILRPTCRNSFGHMPLPGRFNWNRKQPKLPCRSESRVASCCLVT</sequence>
<evidence type="ECO:0000313" key="2">
    <source>
        <dbReference type="EMBL" id="CAE7325217.1"/>
    </source>
</evidence>
<dbReference type="Proteomes" id="UP000649617">
    <property type="component" value="Unassembled WGS sequence"/>
</dbReference>
<dbReference type="EMBL" id="CAJNIZ010011825">
    <property type="protein sequence ID" value="CAE7325217.1"/>
    <property type="molecule type" value="Genomic_DNA"/>
</dbReference>
<proteinExistence type="predicted"/>
<dbReference type="AlphaFoldDB" id="A0A812NRQ1"/>
<evidence type="ECO:0008006" key="4">
    <source>
        <dbReference type="Google" id="ProtNLM"/>
    </source>
</evidence>
<keyword evidence="3" id="KW-1185">Reference proteome</keyword>
<evidence type="ECO:0000313" key="3">
    <source>
        <dbReference type="Proteomes" id="UP000649617"/>
    </source>
</evidence>